<evidence type="ECO:0000313" key="1">
    <source>
        <dbReference type="EMBL" id="ENN74725.1"/>
    </source>
</evidence>
<proteinExistence type="predicted"/>
<feature type="non-terminal residue" evidence="1">
    <location>
        <position position="1"/>
    </location>
</feature>
<accession>N6TZK6</accession>
<dbReference type="OMA" id="NTMPERC"/>
<dbReference type="HOGENOM" id="CLU_033666_12_6_1"/>
<reference evidence="1" key="1">
    <citation type="journal article" date="2013" name="Genome Biol.">
        <title>Draft genome of the mountain pine beetle, Dendroctonus ponderosae Hopkins, a major forest pest.</title>
        <authorList>
            <person name="Keeling C.I."/>
            <person name="Yuen M.M."/>
            <person name="Liao N.Y."/>
            <person name="Docking T.R."/>
            <person name="Chan S.K."/>
            <person name="Taylor G.A."/>
            <person name="Palmquist D.L."/>
            <person name="Jackman S.D."/>
            <person name="Nguyen A."/>
            <person name="Li M."/>
            <person name="Henderson H."/>
            <person name="Janes J.K."/>
            <person name="Zhao Y."/>
            <person name="Pandoh P."/>
            <person name="Moore R."/>
            <person name="Sperling F.A."/>
            <person name="Huber D.P."/>
            <person name="Birol I."/>
            <person name="Jones S.J."/>
            <person name="Bohlmann J."/>
        </authorList>
    </citation>
    <scope>NUCLEOTIDE SEQUENCE</scope>
</reference>
<name>N6TZK6_DENPD</name>
<dbReference type="EMBL" id="KB741034">
    <property type="protein sequence ID" value="ENN74725.1"/>
    <property type="molecule type" value="Genomic_DNA"/>
</dbReference>
<dbReference type="InterPro" id="IPR036397">
    <property type="entry name" value="RNaseH_sf"/>
</dbReference>
<gene>
    <name evidence="1" type="ORF">YQE_08692</name>
</gene>
<organism evidence="1">
    <name type="scientific">Dendroctonus ponderosae</name>
    <name type="common">Mountain pine beetle</name>
    <dbReference type="NCBI Taxonomy" id="77166"/>
    <lineage>
        <taxon>Eukaryota</taxon>
        <taxon>Metazoa</taxon>
        <taxon>Ecdysozoa</taxon>
        <taxon>Arthropoda</taxon>
        <taxon>Hexapoda</taxon>
        <taxon>Insecta</taxon>
        <taxon>Pterygota</taxon>
        <taxon>Neoptera</taxon>
        <taxon>Endopterygota</taxon>
        <taxon>Coleoptera</taxon>
        <taxon>Polyphaga</taxon>
        <taxon>Cucujiformia</taxon>
        <taxon>Curculionidae</taxon>
        <taxon>Scolytinae</taxon>
        <taxon>Dendroctonus</taxon>
    </lineage>
</organism>
<dbReference type="Gene3D" id="3.30.420.10">
    <property type="entry name" value="Ribonuclease H-like superfamily/Ribonuclease H"/>
    <property type="match status" value="1"/>
</dbReference>
<dbReference type="GO" id="GO:0003676">
    <property type="term" value="F:nucleic acid binding"/>
    <property type="evidence" value="ECO:0007669"/>
    <property type="project" value="InterPro"/>
</dbReference>
<dbReference type="AlphaFoldDB" id="N6TZK6"/>
<protein>
    <submittedName>
        <fullName evidence="1">Uncharacterized protein</fullName>
    </submittedName>
</protein>
<sequence length="112" mass="13273">MSETYVSHVLSLQSGFMESTLKTFFVLLDLSVFKISEWPARSPDLNVIEDVWDQLKRRFRRRDCTPENFAELENAVLQEWHNIPQEFIINLLYGIPRRLRDAIRARGGNTRY</sequence>